<dbReference type="AlphaFoldDB" id="A0A381KQC3"/>
<reference evidence="1 2" key="1">
    <citation type="submission" date="2018-06" db="EMBL/GenBank/DDBJ databases">
        <authorList>
            <consortium name="Pathogen Informatics"/>
            <person name="Doyle S."/>
        </authorList>
    </citation>
    <scope>NUCLEOTIDE SEQUENCE [LARGE SCALE GENOMIC DNA]</scope>
    <source>
        <strain evidence="1 2">NCTC12119</strain>
    </source>
</reference>
<name>A0A381KQC3_9ENTR</name>
<evidence type="ECO:0000313" key="1">
    <source>
        <dbReference type="EMBL" id="SUY92855.1"/>
    </source>
</evidence>
<dbReference type="EMBL" id="UIGI01000002">
    <property type="protein sequence ID" value="SUY92855.1"/>
    <property type="molecule type" value="Genomic_DNA"/>
</dbReference>
<evidence type="ECO:0000313" key="2">
    <source>
        <dbReference type="Proteomes" id="UP000255528"/>
    </source>
</evidence>
<dbReference type="Proteomes" id="UP000255528">
    <property type="component" value="Unassembled WGS sequence"/>
</dbReference>
<sequence>MRLNIIAPLVMLLTSIGIHAEPIKTVNIRTFMEGDSSLIVQDVKSDCRYNVSVTTKFVDVKTWFGVTIPRQQAWTMVVDQKSCTGIYQDVNMQIVPENKALTLPVKAGTVFYIYPEWNAFD</sequence>
<gene>
    <name evidence="1" type="ORF">NCTC12119_04884</name>
</gene>
<protein>
    <submittedName>
        <fullName evidence="1">Uncharacterized protein</fullName>
    </submittedName>
</protein>
<proteinExistence type="predicted"/>
<accession>A0A381KQC3</accession>
<organism evidence="1 2">
    <name type="scientific">Buttiauxella agrestis</name>
    <dbReference type="NCBI Taxonomy" id="82977"/>
    <lineage>
        <taxon>Bacteria</taxon>
        <taxon>Pseudomonadati</taxon>
        <taxon>Pseudomonadota</taxon>
        <taxon>Gammaproteobacteria</taxon>
        <taxon>Enterobacterales</taxon>
        <taxon>Enterobacteriaceae</taxon>
        <taxon>Buttiauxella</taxon>
    </lineage>
</organism>